<dbReference type="SUPFAM" id="SSF48403">
    <property type="entry name" value="Ankyrin repeat"/>
    <property type="match status" value="1"/>
</dbReference>
<dbReference type="InterPro" id="IPR002110">
    <property type="entry name" value="Ankyrin_rpt"/>
</dbReference>
<organism evidence="5 6">
    <name type="scientific">Letharia columbiana</name>
    <dbReference type="NCBI Taxonomy" id="112416"/>
    <lineage>
        <taxon>Eukaryota</taxon>
        <taxon>Fungi</taxon>
        <taxon>Dikarya</taxon>
        <taxon>Ascomycota</taxon>
        <taxon>Pezizomycotina</taxon>
        <taxon>Lecanoromycetes</taxon>
        <taxon>OSLEUM clade</taxon>
        <taxon>Lecanoromycetidae</taxon>
        <taxon>Lecanorales</taxon>
        <taxon>Lecanorineae</taxon>
        <taxon>Parmeliaceae</taxon>
        <taxon>Letharia</taxon>
    </lineage>
</organism>
<dbReference type="AlphaFoldDB" id="A0A8H6L0K6"/>
<protein>
    <recommendedName>
        <fullName evidence="7">Fungal N-terminal domain-containing protein</fullName>
    </recommendedName>
</protein>
<dbReference type="EMBL" id="JACCJC010000061">
    <property type="protein sequence ID" value="KAF6231002.1"/>
    <property type="molecule type" value="Genomic_DNA"/>
</dbReference>
<dbReference type="PROSITE" id="PS50088">
    <property type="entry name" value="ANK_REPEAT"/>
    <property type="match status" value="1"/>
</dbReference>
<evidence type="ECO:0000256" key="4">
    <source>
        <dbReference type="SAM" id="MobiDB-lite"/>
    </source>
</evidence>
<evidence type="ECO:0008006" key="7">
    <source>
        <dbReference type="Google" id="ProtNLM"/>
    </source>
</evidence>
<dbReference type="GeneID" id="59292348"/>
<feature type="region of interest" description="Disordered" evidence="4">
    <location>
        <begin position="312"/>
        <end position="338"/>
    </location>
</feature>
<dbReference type="Pfam" id="PF00023">
    <property type="entry name" value="Ank"/>
    <property type="match status" value="1"/>
</dbReference>
<dbReference type="PROSITE" id="PS50297">
    <property type="entry name" value="ANK_REP_REGION"/>
    <property type="match status" value="1"/>
</dbReference>
<accession>A0A8H6L0K6</accession>
<dbReference type="InterPro" id="IPR036770">
    <property type="entry name" value="Ankyrin_rpt-contain_sf"/>
</dbReference>
<gene>
    <name evidence="5" type="ORF">HO173_010702</name>
</gene>
<dbReference type="SMART" id="SM00248">
    <property type="entry name" value="ANK"/>
    <property type="match status" value="2"/>
</dbReference>
<dbReference type="PANTHER" id="PTHR24180">
    <property type="entry name" value="CYCLIN-DEPENDENT KINASE INHIBITOR 2C-RELATED"/>
    <property type="match status" value="1"/>
</dbReference>
<dbReference type="RefSeq" id="XP_037160435.1">
    <property type="nucleotide sequence ID" value="XM_037312587.1"/>
</dbReference>
<reference evidence="5 6" key="1">
    <citation type="journal article" date="2020" name="Genomics">
        <title>Complete, high-quality genomes from long-read metagenomic sequencing of two wolf lichen thalli reveals enigmatic genome architecture.</title>
        <authorList>
            <person name="McKenzie S.K."/>
            <person name="Walston R.F."/>
            <person name="Allen J.L."/>
        </authorList>
    </citation>
    <scope>NUCLEOTIDE SEQUENCE [LARGE SCALE GENOMIC DNA]</scope>
    <source>
        <strain evidence="5">WasteWater2</strain>
    </source>
</reference>
<evidence type="ECO:0000313" key="5">
    <source>
        <dbReference type="EMBL" id="KAF6231002.1"/>
    </source>
</evidence>
<evidence type="ECO:0000256" key="3">
    <source>
        <dbReference type="PROSITE-ProRule" id="PRU00023"/>
    </source>
</evidence>
<dbReference type="Gene3D" id="1.25.40.20">
    <property type="entry name" value="Ankyrin repeat-containing domain"/>
    <property type="match status" value="2"/>
</dbReference>
<name>A0A8H6L0K6_9LECA</name>
<keyword evidence="6" id="KW-1185">Reference proteome</keyword>
<dbReference type="PANTHER" id="PTHR24180:SF57">
    <property type="entry name" value="ANKYRIN REPEAT DOMAIN-CONTAINING PROTEIN 39"/>
    <property type="match status" value="1"/>
</dbReference>
<dbReference type="Proteomes" id="UP000578531">
    <property type="component" value="Unassembled WGS sequence"/>
</dbReference>
<dbReference type="InterPro" id="IPR051637">
    <property type="entry name" value="Ank_repeat_dom-contain_49"/>
</dbReference>
<feature type="repeat" description="ANK" evidence="3">
    <location>
        <begin position="492"/>
        <end position="518"/>
    </location>
</feature>
<keyword evidence="2 3" id="KW-0040">ANK repeat</keyword>
<sequence length="796" mass="89405">MPDPLTALSTAASVVSLVDVTIRACEGIYGLVISWRNAPGAVKDLRQTVEGIESILRNLKTFVTEYESSVPFRQHRQVLPDSLNADIISIGETLGLLDGILTSSGEAKNVRRRARWAIDEKKTLEIVQRLETQQVALILSLQTVAQRSSIARHHDMFRIETNLKQSHAISTEQVLNALKPISRRLDVIAQNEASASMGHASLSTSIEALRETNLDLHNTLETKLDNLMSGLSQAPFLRDSIRSEILVRPSTNGVLARIFRTELKHVVIPIVEERLNAYNSASEAQLVAIRESIDSMANGFQQSLQSVSRLDANTSYQDSGPEKDGFGRETQENVQSPAATSLSIGQYPEVYREVSPSSALIDPATRLWTHTWCFRWRVGSLHVTASAFKMDSRYQKFSNAYQISPISGPRIGYKFLMTFIPAQSFLSLRGISISCRSQRDQRGYLELCPILSSFAVIPYNSDVFSFSAKGDLEGLRQLFFNRVGSPTDRDEDGWTPLHYAARSGNYEICKFLLTEGADPLALATSGRLNRNCLDLIAHTGSMFPVRACGMPNKVDYCAAARLLHNAGCDLNDGNICGLLWFPEPPLPTRLPPLDRRLLTKIRNLNYEDSDELITFLRCQVLEIDDVKADELAEQLRHCLNVTPFFKSAGIGYGFYATQRTYYLCGLGANVRARDASGRQPLHYLFQKPWSDETSCHVIYLAYLLIEAGADIWACDDRGNTPTSLVLKHDRWDDWCKILERCGLDVEHVLRTERDHRWNRQHLNDAERSGVDTEHLEFPNHEVSLRRRGAYTREVDG</sequence>
<keyword evidence="1" id="KW-0677">Repeat</keyword>
<proteinExistence type="predicted"/>
<evidence type="ECO:0000313" key="6">
    <source>
        <dbReference type="Proteomes" id="UP000578531"/>
    </source>
</evidence>
<dbReference type="OrthoDB" id="341259at2759"/>
<feature type="compositionally biased region" description="Basic and acidic residues" evidence="4">
    <location>
        <begin position="320"/>
        <end position="331"/>
    </location>
</feature>
<dbReference type="PRINTS" id="PR01415">
    <property type="entry name" value="ANKYRIN"/>
</dbReference>
<comment type="caution">
    <text evidence="5">The sequence shown here is derived from an EMBL/GenBank/DDBJ whole genome shotgun (WGS) entry which is preliminary data.</text>
</comment>
<evidence type="ECO:0000256" key="2">
    <source>
        <dbReference type="ARBA" id="ARBA00023043"/>
    </source>
</evidence>
<evidence type="ECO:0000256" key="1">
    <source>
        <dbReference type="ARBA" id="ARBA00022737"/>
    </source>
</evidence>